<protein>
    <submittedName>
        <fullName evidence="2">Uncharacterized protein</fullName>
    </submittedName>
</protein>
<gene>
    <name evidence="2" type="ORF">SKAU_G00374670</name>
</gene>
<organism evidence="2 3">
    <name type="scientific">Synaphobranchus kaupii</name>
    <name type="common">Kaup's arrowtooth eel</name>
    <dbReference type="NCBI Taxonomy" id="118154"/>
    <lineage>
        <taxon>Eukaryota</taxon>
        <taxon>Metazoa</taxon>
        <taxon>Chordata</taxon>
        <taxon>Craniata</taxon>
        <taxon>Vertebrata</taxon>
        <taxon>Euteleostomi</taxon>
        <taxon>Actinopterygii</taxon>
        <taxon>Neopterygii</taxon>
        <taxon>Teleostei</taxon>
        <taxon>Anguilliformes</taxon>
        <taxon>Synaphobranchidae</taxon>
        <taxon>Synaphobranchus</taxon>
    </lineage>
</organism>
<sequence>MVALRSRPTLHCTRTSPNAGGAPVENNEKRQSLSMGSQQGATGHCSSSPILSNLAINAAVLLVRYEPSGNETPAGGFLRCTDSRRAALSCPRFSGAIIPPPSQPRFSALTPTLLG</sequence>
<name>A0A9Q1EGR1_SYNKA</name>
<evidence type="ECO:0000313" key="3">
    <source>
        <dbReference type="Proteomes" id="UP001152622"/>
    </source>
</evidence>
<feature type="compositionally biased region" description="Polar residues" evidence="1">
    <location>
        <begin position="32"/>
        <end position="45"/>
    </location>
</feature>
<accession>A0A9Q1EGR1</accession>
<evidence type="ECO:0000256" key="1">
    <source>
        <dbReference type="SAM" id="MobiDB-lite"/>
    </source>
</evidence>
<dbReference type="Proteomes" id="UP001152622">
    <property type="component" value="Chromosome 18"/>
</dbReference>
<reference evidence="2" key="1">
    <citation type="journal article" date="2023" name="Science">
        <title>Genome structures resolve the early diversification of teleost fishes.</title>
        <authorList>
            <person name="Parey E."/>
            <person name="Louis A."/>
            <person name="Montfort J."/>
            <person name="Bouchez O."/>
            <person name="Roques C."/>
            <person name="Iampietro C."/>
            <person name="Lluch J."/>
            <person name="Castinel A."/>
            <person name="Donnadieu C."/>
            <person name="Desvignes T."/>
            <person name="Floi Bucao C."/>
            <person name="Jouanno E."/>
            <person name="Wen M."/>
            <person name="Mejri S."/>
            <person name="Dirks R."/>
            <person name="Jansen H."/>
            <person name="Henkel C."/>
            <person name="Chen W.J."/>
            <person name="Zahm M."/>
            <person name="Cabau C."/>
            <person name="Klopp C."/>
            <person name="Thompson A.W."/>
            <person name="Robinson-Rechavi M."/>
            <person name="Braasch I."/>
            <person name="Lecointre G."/>
            <person name="Bobe J."/>
            <person name="Postlethwait J.H."/>
            <person name="Berthelot C."/>
            <person name="Roest Crollius H."/>
            <person name="Guiguen Y."/>
        </authorList>
    </citation>
    <scope>NUCLEOTIDE SEQUENCE</scope>
    <source>
        <strain evidence="2">WJC10195</strain>
    </source>
</reference>
<keyword evidence="3" id="KW-1185">Reference proteome</keyword>
<feature type="region of interest" description="Disordered" evidence="1">
    <location>
        <begin position="1"/>
        <end position="45"/>
    </location>
</feature>
<comment type="caution">
    <text evidence="2">The sequence shown here is derived from an EMBL/GenBank/DDBJ whole genome shotgun (WGS) entry which is preliminary data.</text>
</comment>
<dbReference type="AlphaFoldDB" id="A0A9Q1EGR1"/>
<dbReference type="EMBL" id="JAINUF010000018">
    <property type="protein sequence ID" value="KAJ8338501.1"/>
    <property type="molecule type" value="Genomic_DNA"/>
</dbReference>
<evidence type="ECO:0000313" key="2">
    <source>
        <dbReference type="EMBL" id="KAJ8338501.1"/>
    </source>
</evidence>
<proteinExistence type="predicted"/>